<protein>
    <submittedName>
        <fullName evidence="1">Cryptochrome/photolyase family protein</fullName>
    </submittedName>
</protein>
<dbReference type="InterPro" id="IPR007357">
    <property type="entry name" value="PhrB-like"/>
</dbReference>
<dbReference type="Gene3D" id="3.40.50.620">
    <property type="entry name" value="HUPs"/>
    <property type="match status" value="1"/>
</dbReference>
<dbReference type="SUPFAM" id="SSF48173">
    <property type="entry name" value="Cryptochrome/photolyase FAD-binding domain"/>
    <property type="match status" value="1"/>
</dbReference>
<evidence type="ECO:0000313" key="1">
    <source>
        <dbReference type="EMBL" id="RQW65195.1"/>
    </source>
</evidence>
<dbReference type="Gene3D" id="1.25.40.80">
    <property type="match status" value="1"/>
</dbReference>
<keyword evidence="1" id="KW-0456">Lyase</keyword>
<dbReference type="Pfam" id="PF04244">
    <property type="entry name" value="DPRP"/>
    <property type="match status" value="1"/>
</dbReference>
<dbReference type="EMBL" id="RJVQ01000001">
    <property type="protein sequence ID" value="RQW65195.1"/>
    <property type="molecule type" value="Genomic_DNA"/>
</dbReference>
<dbReference type="Proteomes" id="UP000281112">
    <property type="component" value="Unassembled WGS sequence"/>
</dbReference>
<dbReference type="InterPro" id="IPR036134">
    <property type="entry name" value="Crypto/Photolyase_FAD-like_sf"/>
</dbReference>
<dbReference type="PANTHER" id="PTHR38657:SF1">
    <property type="entry name" value="SLR1343 PROTEIN"/>
    <property type="match status" value="1"/>
</dbReference>
<keyword evidence="2" id="KW-1185">Reference proteome</keyword>
<dbReference type="InterPro" id="IPR014729">
    <property type="entry name" value="Rossmann-like_a/b/a_fold"/>
</dbReference>
<comment type="caution">
    <text evidence="1">The sequence shown here is derived from an EMBL/GenBank/DDBJ whole genome shotgun (WGS) entry which is preliminary data.</text>
</comment>
<dbReference type="OrthoDB" id="5288100at2"/>
<gene>
    <name evidence="1" type="ORF">EES38_02550</name>
</gene>
<dbReference type="Gene3D" id="1.10.579.10">
    <property type="entry name" value="DNA Cyclobutane Dipyrimidine Photolyase, subunit A, domain 3"/>
    <property type="match status" value="1"/>
</dbReference>
<evidence type="ECO:0000313" key="2">
    <source>
        <dbReference type="Proteomes" id="UP000281112"/>
    </source>
</evidence>
<accession>A0A3N9TNE5</accession>
<reference evidence="1 2" key="1">
    <citation type="submission" date="2018-11" db="EMBL/GenBank/DDBJ databases">
        <title>Vibrio LJC006 sp. nov., isolated from seawater during the bloom of the enteromorpha.</title>
        <authorList>
            <person name="Liang J."/>
        </authorList>
    </citation>
    <scope>NUCLEOTIDE SEQUENCE [LARGE SCALE GENOMIC DNA]</scope>
    <source>
        <strain evidence="1 2">LJC006</strain>
    </source>
</reference>
<dbReference type="Gene3D" id="1.10.10.1710">
    <property type="entry name" value="Deoxyribodipyrimidine photolyase-related"/>
    <property type="match status" value="1"/>
</dbReference>
<sequence>MFVPQTHTLRLILGDQLNASHSWFKSRDNSVLYVIAELHQETDYTIHHVQKICAFFSAMQQFAEALKKAGHQVLYLTLEQTSDFGSLPDLIRHLISQYGVSQFSYQRPDEYRLLKQLQNMVLECGVQMVDTEHFLLSYDEIPRYFKANKHQKMEFFYRKMRAKFALLMDGSEPEGGKWNYDQANRKKLKKQDLQQIPQPLCFENDVTDIVSRLKKHNITTMGKVHNPLLWPTNRSQARELLDHFCYYNLPFFGHFQDAMTECSEHQWSLYHSRLSFAINAKILHPLYVVRRAIEFYREQKAVAEIDLAQIEGFTRQIIGWREFVRGVYWINMPHYIESNTLQAKHSLPDFFWSGETSMNCLHHSITQSLEYSYAHHIQRLMVIGNYCLISERNPDEVDEWYLGVYVDALDWVEKPNTRGMALFADGGLLATKPYAASGNYINKMSDYCQGCKYKVKETVGEDACPFNSLYWHFMVKHRERLSTNPRVGMLFGNWDKRDDGEKQNILNQAEKHILGN</sequence>
<dbReference type="AlphaFoldDB" id="A0A3N9TNE5"/>
<name>A0A3N9TNE5_9VIBR</name>
<organism evidence="1 2">
    <name type="scientific">Vibrio viridaestus</name>
    <dbReference type="NCBI Taxonomy" id="2487322"/>
    <lineage>
        <taxon>Bacteria</taxon>
        <taxon>Pseudomonadati</taxon>
        <taxon>Pseudomonadota</taxon>
        <taxon>Gammaproteobacteria</taxon>
        <taxon>Vibrionales</taxon>
        <taxon>Vibrionaceae</taxon>
        <taxon>Vibrio</taxon>
    </lineage>
</organism>
<dbReference type="InterPro" id="IPR052551">
    <property type="entry name" value="UV-DNA_repair_photolyase"/>
</dbReference>
<proteinExistence type="predicted"/>
<dbReference type="PANTHER" id="PTHR38657">
    <property type="entry name" value="SLR1343 PROTEIN"/>
    <property type="match status" value="1"/>
</dbReference>
<dbReference type="GO" id="GO:0016829">
    <property type="term" value="F:lyase activity"/>
    <property type="evidence" value="ECO:0007669"/>
    <property type="project" value="UniProtKB-KW"/>
</dbReference>